<comment type="caution">
    <text evidence="7">The sequence shown here is derived from an EMBL/GenBank/DDBJ whole genome shotgun (WGS) entry which is preliminary data.</text>
</comment>
<dbReference type="InterPro" id="IPR012310">
    <property type="entry name" value="DNA_ligase_ATP-dep_cent"/>
</dbReference>
<comment type="similarity">
    <text evidence="1">Belongs to the ATP-dependent DNA ligase family.</text>
</comment>
<dbReference type="PROSITE" id="PS50160">
    <property type="entry name" value="DNA_LIGASE_A3"/>
    <property type="match status" value="1"/>
</dbReference>
<proteinExistence type="inferred from homology"/>
<dbReference type="SUPFAM" id="SSF50249">
    <property type="entry name" value="Nucleic acid-binding proteins"/>
    <property type="match status" value="1"/>
</dbReference>
<protein>
    <recommendedName>
        <fullName evidence="2">DNA ligase (ATP)</fullName>
        <ecNumber evidence="2">6.5.1.1</ecNumber>
    </recommendedName>
</protein>
<dbReference type="InterPro" id="IPR050191">
    <property type="entry name" value="ATP-dep_DNA_ligase"/>
</dbReference>
<dbReference type="Pfam" id="PF04679">
    <property type="entry name" value="DNA_ligase_A_C"/>
    <property type="match status" value="1"/>
</dbReference>
<sequence length="348" mass="39072">MAKSPPSKPLLATDKPVRSRPRKPRDPAQPNLPLDPMPTRIEPCLALLKPRPPNGPEWAFEIKWDGYRLAVHIEPKGVRVVTRGGHDWTDRFPAIAKAAKNLNVATAIIDGEAVVLDEQGRSDFGLLQQSLGGRGGTRTSDEAIFMAFDLLYFDGHDLRKLEFTARRHLLEGLIKSRDNVIRLSEEIEADGDRLFAAACEHGLEGIIAKDRESRYRSGRLGDWLKIKCIQSDGFAIIGYEHSFVARAGIGSLLLAARHGRKLVYVGSVGTGFSERSAWQVREALDKLKVKNPPVEYSGRRKYIVWVKPTLVAEIEYRAWTKDGKLRHSSFKGLRDEHDNDTVYAFDQI</sequence>
<name>A0A4R3RKL5_9HYPH</name>
<dbReference type="GO" id="GO:0003910">
    <property type="term" value="F:DNA ligase (ATP) activity"/>
    <property type="evidence" value="ECO:0007669"/>
    <property type="project" value="UniProtKB-EC"/>
</dbReference>
<evidence type="ECO:0000256" key="5">
    <source>
        <dbReference type="SAM" id="MobiDB-lite"/>
    </source>
</evidence>
<organism evidence="7 8">
    <name type="scientific">Rhizobium azibense</name>
    <dbReference type="NCBI Taxonomy" id="1136135"/>
    <lineage>
        <taxon>Bacteria</taxon>
        <taxon>Pseudomonadati</taxon>
        <taxon>Pseudomonadota</taxon>
        <taxon>Alphaproteobacteria</taxon>
        <taxon>Hyphomicrobiales</taxon>
        <taxon>Rhizobiaceae</taxon>
        <taxon>Rhizobium/Agrobacterium group</taxon>
        <taxon>Rhizobium</taxon>
    </lineage>
</organism>
<dbReference type="EC" id="6.5.1.1" evidence="2"/>
<dbReference type="EMBL" id="SMBK01000013">
    <property type="protein sequence ID" value="TCU34182.1"/>
    <property type="molecule type" value="Genomic_DNA"/>
</dbReference>
<evidence type="ECO:0000313" key="8">
    <source>
        <dbReference type="Proteomes" id="UP000295507"/>
    </source>
</evidence>
<dbReference type="GO" id="GO:0006310">
    <property type="term" value="P:DNA recombination"/>
    <property type="evidence" value="ECO:0007669"/>
    <property type="project" value="InterPro"/>
</dbReference>
<dbReference type="CDD" id="cd07971">
    <property type="entry name" value="OBF_DNA_ligase_LigD"/>
    <property type="match status" value="1"/>
</dbReference>
<evidence type="ECO:0000313" key="7">
    <source>
        <dbReference type="EMBL" id="TCU34182.1"/>
    </source>
</evidence>
<evidence type="ECO:0000259" key="6">
    <source>
        <dbReference type="PROSITE" id="PS50160"/>
    </source>
</evidence>
<dbReference type="PANTHER" id="PTHR45674:SF4">
    <property type="entry name" value="DNA LIGASE 1"/>
    <property type="match status" value="1"/>
</dbReference>
<dbReference type="AlphaFoldDB" id="A0A4R3RKL5"/>
<dbReference type="GO" id="GO:0006281">
    <property type="term" value="P:DNA repair"/>
    <property type="evidence" value="ECO:0007669"/>
    <property type="project" value="InterPro"/>
</dbReference>
<reference evidence="7 8" key="1">
    <citation type="submission" date="2019-03" db="EMBL/GenBank/DDBJ databases">
        <title>Genomic Encyclopedia of Type Strains, Phase IV (KMG-V): Genome sequencing to study the core and pangenomes of soil and plant-associated prokaryotes.</title>
        <authorList>
            <person name="Whitman W."/>
        </authorList>
    </citation>
    <scope>NUCLEOTIDE SEQUENCE [LARGE SCALE GENOMIC DNA]</scope>
    <source>
        <strain evidence="7 8">IE4868</strain>
    </source>
</reference>
<evidence type="ECO:0000256" key="4">
    <source>
        <dbReference type="ARBA" id="ARBA00034003"/>
    </source>
</evidence>
<dbReference type="GO" id="GO:0005524">
    <property type="term" value="F:ATP binding"/>
    <property type="evidence" value="ECO:0007669"/>
    <property type="project" value="InterPro"/>
</dbReference>
<dbReference type="Pfam" id="PF01068">
    <property type="entry name" value="DNA_ligase_A_M"/>
    <property type="match status" value="1"/>
</dbReference>
<dbReference type="CDD" id="cd07906">
    <property type="entry name" value="Adenylation_DNA_ligase_LigD_LigC"/>
    <property type="match status" value="1"/>
</dbReference>
<dbReference type="PANTHER" id="PTHR45674">
    <property type="entry name" value="DNA LIGASE 1/3 FAMILY MEMBER"/>
    <property type="match status" value="1"/>
</dbReference>
<comment type="catalytic activity">
    <reaction evidence="4">
        <text>ATP + (deoxyribonucleotide)n-3'-hydroxyl + 5'-phospho-(deoxyribonucleotide)m = (deoxyribonucleotide)n+m + AMP + diphosphate.</text>
        <dbReference type="EC" id="6.5.1.1"/>
    </reaction>
</comment>
<feature type="region of interest" description="Disordered" evidence="5">
    <location>
        <begin position="1"/>
        <end position="37"/>
    </location>
</feature>
<dbReference type="Gene3D" id="2.40.50.140">
    <property type="entry name" value="Nucleic acid-binding proteins"/>
    <property type="match status" value="1"/>
</dbReference>
<gene>
    <name evidence="7" type="ORF">EV129_113167</name>
</gene>
<keyword evidence="3" id="KW-0436">Ligase</keyword>
<dbReference type="Proteomes" id="UP000295507">
    <property type="component" value="Unassembled WGS sequence"/>
</dbReference>
<dbReference type="InterPro" id="IPR012340">
    <property type="entry name" value="NA-bd_OB-fold"/>
</dbReference>
<evidence type="ECO:0000256" key="2">
    <source>
        <dbReference type="ARBA" id="ARBA00012727"/>
    </source>
</evidence>
<feature type="domain" description="ATP-dependent DNA ligase family profile" evidence="6">
    <location>
        <begin position="145"/>
        <end position="227"/>
    </location>
</feature>
<dbReference type="Gene3D" id="3.30.470.30">
    <property type="entry name" value="DNA ligase/mRNA capping enzyme"/>
    <property type="match status" value="1"/>
</dbReference>
<dbReference type="NCBIfam" id="TIGR02779">
    <property type="entry name" value="NHEJ_ligase_lig"/>
    <property type="match status" value="1"/>
</dbReference>
<evidence type="ECO:0000256" key="3">
    <source>
        <dbReference type="ARBA" id="ARBA00022598"/>
    </source>
</evidence>
<dbReference type="InterPro" id="IPR014146">
    <property type="entry name" value="LigD_ligase_dom"/>
</dbReference>
<accession>A0A4R3RKL5</accession>
<evidence type="ECO:0000256" key="1">
    <source>
        <dbReference type="ARBA" id="ARBA00007572"/>
    </source>
</evidence>
<dbReference type="SUPFAM" id="SSF56091">
    <property type="entry name" value="DNA ligase/mRNA capping enzyme, catalytic domain"/>
    <property type="match status" value="1"/>
</dbReference>
<dbReference type="RefSeq" id="WP_132552936.1">
    <property type="nucleotide sequence ID" value="NZ_SMBK01000013.1"/>
</dbReference>
<dbReference type="InterPro" id="IPR012309">
    <property type="entry name" value="DNA_ligase_ATP-dep_C"/>
</dbReference>
<dbReference type="Gene3D" id="3.30.1490.70">
    <property type="match status" value="1"/>
</dbReference>